<reference evidence="1" key="1">
    <citation type="journal article" date="2021" name="New Phytol.">
        <title>Evolutionary innovations through gain and loss of genes in the ectomycorrhizal Boletales.</title>
        <authorList>
            <person name="Wu G."/>
            <person name="Miyauchi S."/>
            <person name="Morin E."/>
            <person name="Kuo A."/>
            <person name="Drula E."/>
            <person name="Varga T."/>
            <person name="Kohler A."/>
            <person name="Feng B."/>
            <person name="Cao Y."/>
            <person name="Lipzen A."/>
            <person name="Daum C."/>
            <person name="Hundley H."/>
            <person name="Pangilinan J."/>
            <person name="Johnson J."/>
            <person name="Barry K."/>
            <person name="LaButti K."/>
            <person name="Ng V."/>
            <person name="Ahrendt S."/>
            <person name="Min B."/>
            <person name="Choi I.G."/>
            <person name="Park H."/>
            <person name="Plett J.M."/>
            <person name="Magnuson J."/>
            <person name="Spatafora J.W."/>
            <person name="Nagy L.G."/>
            <person name="Henrissat B."/>
            <person name="Grigoriev I.V."/>
            <person name="Yang Z.L."/>
            <person name="Xu J."/>
            <person name="Martin F.M."/>
        </authorList>
    </citation>
    <scope>NUCLEOTIDE SEQUENCE</scope>
    <source>
        <strain evidence="1">KUC20120723A-06</strain>
    </source>
</reference>
<name>A0ACB8BKY9_9AGAM</name>
<accession>A0ACB8BKY9</accession>
<dbReference type="EMBL" id="MU266388">
    <property type="protein sequence ID" value="KAH7926141.1"/>
    <property type="molecule type" value="Genomic_DNA"/>
</dbReference>
<organism evidence="1 2">
    <name type="scientific">Leucogyrophana mollusca</name>
    <dbReference type="NCBI Taxonomy" id="85980"/>
    <lineage>
        <taxon>Eukaryota</taxon>
        <taxon>Fungi</taxon>
        <taxon>Dikarya</taxon>
        <taxon>Basidiomycota</taxon>
        <taxon>Agaricomycotina</taxon>
        <taxon>Agaricomycetes</taxon>
        <taxon>Agaricomycetidae</taxon>
        <taxon>Boletales</taxon>
        <taxon>Boletales incertae sedis</taxon>
        <taxon>Leucogyrophana</taxon>
    </lineage>
</organism>
<comment type="caution">
    <text evidence="1">The sequence shown here is derived from an EMBL/GenBank/DDBJ whole genome shotgun (WGS) entry which is preliminary data.</text>
</comment>
<sequence length="705" mass="79306">MQLINRLRRRSEALTNTPAKQEKSLFTEKRLGVWRILIAKESTFYVPGFEWTLLATNFPLCRRAFADIYAISASMFWCLMLTYLWTAIEPSMSLDLSNRLLFCIEHRILGKTTGDDAVAGLYWAIIARVVCSVISGVVHWASKHIIIIYGAQIKYHFEERILEANLKRDLPTSEDHDALARTNPGDVFDCLQRTAQLAKELVSFLLQLRVVHGVLGSSLHHVGPIFVALSIVPLIARTTLKSDLWTKAYFVQAVDEYFLRKSALYKLSNATFKQEVMGGNIAAYVLKEYRRARKALRNTPDEQAEELYRHSSTAFPGIFSEICGDLPMLYFAILAIFRPAELSLIHLAILEQTSISLRYTFSTLMWMSESWPGELSGMKTLYRVLDLKNTMKDGEIPYPPQSQFHEGGMELDIRNVSFTYPGSKAERSALADVSLSIKRGQLVVIVGANGSGKSTIIKLLNRSYDPTSGEILVDGRPIEDYQVMDLRQAIANLTQDHRLFPLSITENIGLGHPEMMADRGKITEAAKLAGAHALIENFSAGYDAILEPVSTGYMSWAGSVNEDIHEEFKKMEKTAQVSGGERQRLVASRTFMRLFSDDIKLVMVDEPSSALDPQGEFELFERLRQARQGRTMIFVTHRFGHLTKYADIIVCMKDGAVVETGTHEDLLAKMGEYAHLYNVQAQAFVTDAKAWFSLAVCAVKLSTTF</sequence>
<proteinExistence type="predicted"/>
<gene>
    <name evidence="1" type="ORF">BV22DRAFT_1194602</name>
</gene>
<keyword evidence="1" id="KW-0378">Hydrolase</keyword>
<evidence type="ECO:0000313" key="1">
    <source>
        <dbReference type="EMBL" id="KAH7926141.1"/>
    </source>
</evidence>
<keyword evidence="2" id="KW-1185">Reference proteome</keyword>
<evidence type="ECO:0000313" key="2">
    <source>
        <dbReference type="Proteomes" id="UP000790709"/>
    </source>
</evidence>
<dbReference type="Proteomes" id="UP000790709">
    <property type="component" value="Unassembled WGS sequence"/>
</dbReference>
<protein>
    <submittedName>
        <fullName evidence="1">P-loop containing nucleoside triphosphate hydrolase protein</fullName>
    </submittedName>
</protein>